<dbReference type="Gene3D" id="2.60.120.200">
    <property type="match status" value="1"/>
</dbReference>
<comment type="similarity">
    <text evidence="1 6">Belongs to the glycosyl hydrolase 43 family.</text>
</comment>
<feature type="site" description="Important for catalytic activity, responsible for pKa modulation of the active site Glu and correct orientation of both the proton donor and substrate" evidence="5">
    <location>
        <position position="180"/>
    </location>
</feature>
<dbReference type="SUPFAM" id="SSF75005">
    <property type="entry name" value="Arabinanase/levansucrase/invertase"/>
    <property type="match status" value="1"/>
</dbReference>
<dbReference type="Gene3D" id="2.115.10.20">
    <property type="entry name" value="Glycosyl hydrolase domain, family 43"/>
    <property type="match status" value="1"/>
</dbReference>
<dbReference type="GO" id="GO:0004553">
    <property type="term" value="F:hydrolase activity, hydrolyzing O-glycosyl compounds"/>
    <property type="evidence" value="ECO:0007669"/>
    <property type="project" value="InterPro"/>
</dbReference>
<accession>Q2G474</accession>
<evidence type="ECO:0000256" key="2">
    <source>
        <dbReference type="ARBA" id="ARBA00022801"/>
    </source>
</evidence>
<feature type="signal peptide" evidence="7">
    <location>
        <begin position="1"/>
        <end position="24"/>
    </location>
</feature>
<dbReference type="CAZy" id="GH43">
    <property type="family name" value="Glycoside Hydrolase Family 43"/>
</dbReference>
<evidence type="ECO:0000256" key="3">
    <source>
        <dbReference type="ARBA" id="ARBA00023295"/>
    </source>
</evidence>
<evidence type="ECO:0000259" key="8">
    <source>
        <dbReference type="Pfam" id="PF17851"/>
    </source>
</evidence>
<feature type="active site" description="Proton acceptor" evidence="4">
    <location>
        <position position="74"/>
    </location>
</feature>
<dbReference type="GO" id="GO:0005975">
    <property type="term" value="P:carbohydrate metabolic process"/>
    <property type="evidence" value="ECO:0007669"/>
    <property type="project" value="InterPro"/>
</dbReference>
<dbReference type="Proteomes" id="UP000009134">
    <property type="component" value="Chromosome"/>
</dbReference>
<reference evidence="10" key="1">
    <citation type="submission" date="2006-01" db="EMBL/GenBank/DDBJ databases">
        <title>Complete sequence of Novosphingobium aromaticivorans DSM 12444.</title>
        <authorList>
            <consortium name="US DOE Joint Genome Institute"/>
            <person name="Copeland A."/>
            <person name="Lucas S."/>
            <person name="Lapidus A."/>
            <person name="Barry K."/>
            <person name="Detter J.C."/>
            <person name="Glavina T."/>
            <person name="Hammon N."/>
            <person name="Israni S."/>
            <person name="Pitluck S."/>
            <person name="Chain P."/>
            <person name="Malfatti S."/>
            <person name="Shin M."/>
            <person name="Vergez L."/>
            <person name="Schmutz J."/>
            <person name="Larimer F."/>
            <person name="Land M."/>
            <person name="Kyrpides N."/>
            <person name="Ivanova N."/>
            <person name="Fredrickson J."/>
            <person name="Balkwill D."/>
            <person name="Romine M.F."/>
            <person name="Richardson P."/>
        </authorList>
    </citation>
    <scope>NUCLEOTIDE SEQUENCE [LARGE SCALE GENOMIC DNA]</scope>
    <source>
        <strain evidence="10">ATCC 700278 / DSM 12444 / CCUG 56034 / CIP 105152 / NBRC 16084 / F199</strain>
    </source>
</reference>
<feature type="active site" description="Proton donor" evidence="4">
    <location>
        <position position="235"/>
    </location>
</feature>
<keyword evidence="3 6" id="KW-0326">Glycosidase</keyword>
<proteinExistence type="inferred from homology"/>
<dbReference type="PANTHER" id="PTHR42812:SF2">
    <property type="entry name" value="XYLOSIDASE_ARABINOSIDASE"/>
    <property type="match status" value="1"/>
</dbReference>
<name>Q2G474_NOVAD</name>
<feature type="chain" id="PRO_5004207909" evidence="7">
    <location>
        <begin position="25"/>
        <end position="547"/>
    </location>
</feature>
<dbReference type="InterPro" id="IPR051795">
    <property type="entry name" value="Glycosyl_Hydrlase_43"/>
</dbReference>
<organism evidence="9 10">
    <name type="scientific">Novosphingobium aromaticivorans (strain ATCC 700278 / DSM 12444 / CCUG 56034 / CIP 105152 / NBRC 16084 / F199)</name>
    <dbReference type="NCBI Taxonomy" id="279238"/>
    <lineage>
        <taxon>Bacteria</taxon>
        <taxon>Pseudomonadati</taxon>
        <taxon>Pseudomonadota</taxon>
        <taxon>Alphaproteobacteria</taxon>
        <taxon>Sphingomonadales</taxon>
        <taxon>Sphingomonadaceae</taxon>
        <taxon>Novosphingobium</taxon>
    </lineage>
</organism>
<keyword evidence="10" id="KW-1185">Reference proteome</keyword>
<evidence type="ECO:0000313" key="9">
    <source>
        <dbReference type="EMBL" id="ABD27349.1"/>
    </source>
</evidence>
<keyword evidence="2 6" id="KW-0378">Hydrolase</keyword>
<dbReference type="Pfam" id="PF17851">
    <property type="entry name" value="GH43_C2"/>
    <property type="match status" value="1"/>
</dbReference>
<evidence type="ECO:0000256" key="6">
    <source>
        <dbReference type="RuleBase" id="RU361187"/>
    </source>
</evidence>
<gene>
    <name evidence="9" type="ordered locus">Saro_2914</name>
</gene>
<dbReference type="eggNOG" id="COG3507">
    <property type="taxonomic scope" value="Bacteria"/>
</dbReference>
<dbReference type="SUPFAM" id="SSF49899">
    <property type="entry name" value="Concanavalin A-like lectins/glucanases"/>
    <property type="match status" value="1"/>
</dbReference>
<dbReference type="InterPro" id="IPR013320">
    <property type="entry name" value="ConA-like_dom_sf"/>
</dbReference>
<dbReference type="KEGG" id="nar:Saro_2914"/>
<dbReference type="CDD" id="cd09002">
    <property type="entry name" value="GH43_XYL-like"/>
    <property type="match status" value="1"/>
</dbReference>
<evidence type="ECO:0000313" key="10">
    <source>
        <dbReference type="Proteomes" id="UP000009134"/>
    </source>
</evidence>
<dbReference type="PANTHER" id="PTHR42812">
    <property type="entry name" value="BETA-XYLOSIDASE"/>
    <property type="match status" value="1"/>
</dbReference>
<dbReference type="Pfam" id="PF04616">
    <property type="entry name" value="Glyco_hydro_43"/>
    <property type="match status" value="1"/>
</dbReference>
<feature type="domain" description="Beta-xylosidase C-terminal Concanavalin A-like" evidence="8">
    <location>
        <begin position="367"/>
        <end position="509"/>
    </location>
</feature>
<dbReference type="InterPro" id="IPR006311">
    <property type="entry name" value="TAT_signal"/>
</dbReference>
<sequence>MESRRTAMKLAVAGALGISGSGLAANAAKKDDAKFKPAADRDGPRWRTGIEGQRIADLGDGRFLNPVLSGDYPDPSVLKDGDDYYMTHSSFDSAPGLLIWHSRDLVNWRPLGPALAKPLGTVFAVDIAKHDGRYFIYIPFMKAPWSTDLPSFANTFVIHAPSMEGPWSDPIDLKVGGLIDPGHVVGEDGHRYLFFNDGKRVRLTADGLATDGPVETAYQAWRYPDDWITEAYSPEGPKLFRRGDYFYLVNAVGGTSGPATGHMIVAARSRSIHGPWENCPHNPIQRTHSRQEMWWSRGHATCVEGPGGQWYMVYHGYENGYHTLGRQTLVEPIEWTPDGWFRATGGDLSEPLRKPRGPAQPHGMAHSDSFHTDRLGTLWNLYGSAPAETARIAIGDGALTLKAKGKGPSDGVVLTQQVGDRSYEVSVELELTDKTSGGLLLFFDDRLFLGMGIDGHRMTTWRGGKASYWPEPAPPARRIFMRITNQEQVVTFYYSLDGKNWTRHGVRSEVTGYNANTVDNLLSLRPALYAAGEGEVLFRNFTYRALA</sequence>
<evidence type="ECO:0000256" key="4">
    <source>
        <dbReference type="PIRSR" id="PIRSR606710-1"/>
    </source>
</evidence>
<dbReference type="PROSITE" id="PS51318">
    <property type="entry name" value="TAT"/>
    <property type="match status" value="1"/>
</dbReference>
<dbReference type="AlphaFoldDB" id="Q2G474"/>
<dbReference type="InterPro" id="IPR041542">
    <property type="entry name" value="GH43_C2"/>
</dbReference>
<evidence type="ECO:0000256" key="5">
    <source>
        <dbReference type="PIRSR" id="PIRSR606710-2"/>
    </source>
</evidence>
<dbReference type="STRING" id="279238.Saro_2914"/>
<dbReference type="HOGENOM" id="CLU_039823_0_0_5"/>
<protein>
    <submittedName>
        <fullName evidence="9">Glycoside hydrolase, family 43</fullName>
    </submittedName>
</protein>
<keyword evidence="7" id="KW-0732">Signal</keyword>
<dbReference type="InterPro" id="IPR006710">
    <property type="entry name" value="Glyco_hydro_43"/>
</dbReference>
<evidence type="ECO:0000256" key="7">
    <source>
        <dbReference type="SAM" id="SignalP"/>
    </source>
</evidence>
<dbReference type="InterPro" id="IPR023296">
    <property type="entry name" value="Glyco_hydro_beta-prop_sf"/>
</dbReference>
<evidence type="ECO:0000256" key="1">
    <source>
        <dbReference type="ARBA" id="ARBA00009865"/>
    </source>
</evidence>
<dbReference type="EMBL" id="CP000248">
    <property type="protein sequence ID" value="ABD27349.1"/>
    <property type="molecule type" value="Genomic_DNA"/>
</dbReference>